<protein>
    <submittedName>
        <fullName evidence="1">Uncharacterized protein</fullName>
    </submittedName>
</protein>
<sequence>MGQDVDPERVVAVAQVAVAGPEKQVGQERQRAVADAPKAGQVVAATAQTGTAAFGEVGAVAQGRHEPGDLGGVGAAVGVEHDDHVAGRGGEAADERVALAVAGLADQPGRGQHPADDAVRVVRRVPVDDDDLVHRRQRRQHLGEVARLVEGRDHDGDPGFTRAVAAGPHRRLLFLRPFPRARHQTSDKGKADLS</sequence>
<reference evidence="1 2" key="1">
    <citation type="submission" date="2020-03" db="EMBL/GenBank/DDBJ databases">
        <title>Whole genome shotgun sequence of Phytohabitans suffuscus NBRC 105367.</title>
        <authorList>
            <person name="Komaki H."/>
            <person name="Tamura T."/>
        </authorList>
    </citation>
    <scope>NUCLEOTIDE SEQUENCE [LARGE SCALE GENOMIC DNA]</scope>
    <source>
        <strain evidence="1 2">NBRC 105367</strain>
    </source>
</reference>
<accession>A0A6F8YFV9</accession>
<organism evidence="1 2">
    <name type="scientific">Phytohabitans suffuscus</name>
    <dbReference type="NCBI Taxonomy" id="624315"/>
    <lineage>
        <taxon>Bacteria</taxon>
        <taxon>Bacillati</taxon>
        <taxon>Actinomycetota</taxon>
        <taxon>Actinomycetes</taxon>
        <taxon>Micromonosporales</taxon>
        <taxon>Micromonosporaceae</taxon>
    </lineage>
</organism>
<name>A0A6F8YFV9_9ACTN</name>
<gene>
    <name evidence="1" type="ORF">Psuf_021440</name>
</gene>
<reference evidence="1 2" key="2">
    <citation type="submission" date="2020-03" db="EMBL/GenBank/DDBJ databases">
        <authorList>
            <person name="Ichikawa N."/>
            <person name="Kimura A."/>
            <person name="Kitahashi Y."/>
            <person name="Uohara A."/>
        </authorList>
    </citation>
    <scope>NUCLEOTIDE SEQUENCE [LARGE SCALE GENOMIC DNA]</scope>
    <source>
        <strain evidence="1 2">NBRC 105367</strain>
    </source>
</reference>
<evidence type="ECO:0000313" key="2">
    <source>
        <dbReference type="Proteomes" id="UP000503011"/>
    </source>
</evidence>
<dbReference type="Proteomes" id="UP000503011">
    <property type="component" value="Chromosome"/>
</dbReference>
<dbReference type="EMBL" id="AP022871">
    <property type="protein sequence ID" value="BCB84831.1"/>
    <property type="molecule type" value="Genomic_DNA"/>
</dbReference>
<dbReference type="KEGG" id="psuu:Psuf_021440"/>
<dbReference type="AlphaFoldDB" id="A0A6F8YFV9"/>
<keyword evidence="2" id="KW-1185">Reference proteome</keyword>
<proteinExistence type="predicted"/>
<evidence type="ECO:0000313" key="1">
    <source>
        <dbReference type="EMBL" id="BCB84831.1"/>
    </source>
</evidence>